<dbReference type="HOGENOM" id="CLU_3304580_0_0_10"/>
<dbReference type="EMBL" id="ACBW01000115">
    <property type="protein sequence ID" value="EEF76095.1"/>
    <property type="molecule type" value="Genomic_DNA"/>
</dbReference>
<keyword evidence="2" id="KW-1185">Reference proteome</keyword>
<proteinExistence type="predicted"/>
<reference evidence="1 2" key="1">
    <citation type="submission" date="2008-12" db="EMBL/GenBank/DDBJ databases">
        <authorList>
            <person name="Fulton L."/>
            <person name="Clifton S."/>
            <person name="Fulton B."/>
            <person name="Xu J."/>
            <person name="Minx P."/>
            <person name="Pepin K.H."/>
            <person name="Johnson M."/>
            <person name="Bhonagiri V."/>
            <person name="Nash W.E."/>
            <person name="Mardis E.R."/>
            <person name="Wilson R.K."/>
        </authorList>
    </citation>
    <scope>NUCLEOTIDE SEQUENCE [LARGE SCALE GENOMIC DNA]</scope>
    <source>
        <strain evidence="1 2">DSM 18228</strain>
    </source>
</reference>
<sequence length="39" mass="4570">MIINILYIVFLLMGTKWGRKCGKKNSKKRRSELKNCIAN</sequence>
<organism evidence="1 2">
    <name type="scientific">Phocaeicola coprophilus DSM 18228 = JCM 13818</name>
    <dbReference type="NCBI Taxonomy" id="547042"/>
    <lineage>
        <taxon>Bacteria</taxon>
        <taxon>Pseudomonadati</taxon>
        <taxon>Bacteroidota</taxon>
        <taxon>Bacteroidia</taxon>
        <taxon>Bacteroidales</taxon>
        <taxon>Bacteroidaceae</taxon>
        <taxon>Phocaeicola</taxon>
    </lineage>
</organism>
<name>S0F7R5_9BACT</name>
<dbReference type="Proteomes" id="UP000014073">
    <property type="component" value="Unassembled WGS sequence"/>
</dbReference>
<gene>
    <name evidence="1" type="ORF">BACCOPRO_01592</name>
</gene>
<evidence type="ECO:0000313" key="1">
    <source>
        <dbReference type="EMBL" id="EEF76095.1"/>
    </source>
</evidence>
<dbReference type="AlphaFoldDB" id="S0F7R5"/>
<evidence type="ECO:0000313" key="2">
    <source>
        <dbReference type="Proteomes" id="UP000014073"/>
    </source>
</evidence>
<dbReference type="STRING" id="547042.BACCOPRO_01592"/>
<protein>
    <submittedName>
        <fullName evidence="1">Uncharacterized protein</fullName>
    </submittedName>
</protein>
<accession>S0F7R5</accession>
<comment type="caution">
    <text evidence="1">The sequence shown here is derived from an EMBL/GenBank/DDBJ whole genome shotgun (WGS) entry which is preliminary data.</text>
</comment>